<protein>
    <submittedName>
        <fullName evidence="2">Uncharacterized protein</fullName>
    </submittedName>
</protein>
<dbReference type="EMBL" id="PXWF02000139">
    <property type="protein sequence ID" value="PWF48805.1"/>
    <property type="molecule type" value="Genomic_DNA"/>
</dbReference>
<name>A0A2U2HN10_9BURK</name>
<keyword evidence="1" id="KW-1133">Transmembrane helix</keyword>
<gene>
    <name evidence="2" type="ORF">C7C56_010040</name>
</gene>
<evidence type="ECO:0000256" key="1">
    <source>
        <dbReference type="SAM" id="Phobius"/>
    </source>
</evidence>
<organism evidence="2 3">
    <name type="scientific">Massilia glaciei</name>
    <dbReference type="NCBI Taxonomy" id="1524097"/>
    <lineage>
        <taxon>Bacteria</taxon>
        <taxon>Pseudomonadati</taxon>
        <taxon>Pseudomonadota</taxon>
        <taxon>Betaproteobacteria</taxon>
        <taxon>Burkholderiales</taxon>
        <taxon>Oxalobacteraceae</taxon>
        <taxon>Telluria group</taxon>
        <taxon>Massilia</taxon>
    </lineage>
</organism>
<reference evidence="2 3" key="1">
    <citation type="submission" date="2018-04" db="EMBL/GenBank/DDBJ databases">
        <title>Massilia violaceinigra sp. nov., a novel purple-pigmented bacterium isolated from Tianshan glacier, Xinjiang, China.</title>
        <authorList>
            <person name="Wang H."/>
        </authorList>
    </citation>
    <scope>NUCLEOTIDE SEQUENCE [LARGE SCALE GENOMIC DNA]</scope>
    <source>
        <strain evidence="2 3">B448-2</strain>
    </source>
</reference>
<feature type="transmembrane region" description="Helical" evidence="1">
    <location>
        <begin position="174"/>
        <end position="196"/>
    </location>
</feature>
<sequence>MTVDRKNRLMSAMTNGSEEDVRAEMGFLPLEIMLDQYRKSSCAPSIQTDLKTVFAWLGQDIGELTAQSEVLYRRGYLAYLSIGVAPSFQLQKSFDMAFAHPEARARAKHKPPEAVMDAFDRMFASDSEIASKRKHDWEVETAQMSQALNKVRVSHSGTGWLVNFVIGTTEKARLFRAVSVAWCVWVLLRTEIYFELVGFQFHQWDEEMLVANLLALPVLVYLSHYLFKVYAKMRK</sequence>
<comment type="caution">
    <text evidence="2">The sequence shown here is derived from an EMBL/GenBank/DDBJ whole genome shotgun (WGS) entry which is preliminary data.</text>
</comment>
<feature type="transmembrane region" description="Helical" evidence="1">
    <location>
        <begin position="208"/>
        <end position="227"/>
    </location>
</feature>
<evidence type="ECO:0000313" key="2">
    <source>
        <dbReference type="EMBL" id="PWF48805.1"/>
    </source>
</evidence>
<keyword evidence="1" id="KW-0472">Membrane</keyword>
<dbReference type="Proteomes" id="UP000241421">
    <property type="component" value="Unassembled WGS sequence"/>
</dbReference>
<evidence type="ECO:0000313" key="3">
    <source>
        <dbReference type="Proteomes" id="UP000241421"/>
    </source>
</evidence>
<accession>A0A2U2HN10</accession>
<dbReference type="AlphaFoldDB" id="A0A2U2HN10"/>
<keyword evidence="3" id="KW-1185">Reference proteome</keyword>
<proteinExistence type="predicted"/>
<keyword evidence="1" id="KW-0812">Transmembrane</keyword>